<reference evidence="1 2" key="1">
    <citation type="submission" date="2019-06" db="EMBL/GenBank/DDBJ databases">
        <title>A novel bacterium of genus Pontibacter, isolated from marine sediment.</title>
        <authorList>
            <person name="Huang H."/>
            <person name="Mo K."/>
            <person name="Hu Y."/>
        </authorList>
    </citation>
    <scope>NUCLEOTIDE SEQUENCE [LARGE SCALE GENOMIC DNA]</scope>
    <source>
        <strain evidence="1 2">HB172049</strain>
    </source>
</reference>
<evidence type="ECO:0000313" key="1">
    <source>
        <dbReference type="EMBL" id="TPE43988.1"/>
    </source>
</evidence>
<dbReference type="EMBL" id="VFRQ01000005">
    <property type="protein sequence ID" value="TPE43988.1"/>
    <property type="molecule type" value="Genomic_DNA"/>
</dbReference>
<keyword evidence="2" id="KW-1185">Reference proteome</keyword>
<dbReference type="RefSeq" id="WP_140621611.1">
    <property type="nucleotide sequence ID" value="NZ_VFRQ01000005.1"/>
</dbReference>
<comment type="caution">
    <text evidence="1">The sequence shown here is derived from an EMBL/GenBank/DDBJ whole genome shotgun (WGS) entry which is preliminary data.</text>
</comment>
<gene>
    <name evidence="1" type="ORF">FJM65_11220</name>
</gene>
<evidence type="ECO:0000313" key="2">
    <source>
        <dbReference type="Proteomes" id="UP000316727"/>
    </source>
</evidence>
<dbReference type="AlphaFoldDB" id="A0A501W3X4"/>
<name>A0A501W3X4_9BACT</name>
<dbReference type="Proteomes" id="UP000316727">
    <property type="component" value="Unassembled WGS sequence"/>
</dbReference>
<accession>A0A501W3X4</accession>
<proteinExistence type="predicted"/>
<dbReference type="OrthoDB" id="879730at2"/>
<protein>
    <submittedName>
        <fullName evidence="1">Uncharacterized protein</fullName>
    </submittedName>
</protein>
<sequence>MIKFRIGSRGYTIAEDWPELDVKQLLGTVPFLYADKTDFGVRLNLLEVLVPMLKRKHVMQLSVDDRYDLLLLTSWVWEKPLSTSKISQFKFKDQVYLLPKQNLDDMMAAEFAFADLFLKQFVDSSEPKMLDLLVATLCRPAKPAAAMQTPDWDGVEREKYNGAIAERRALEFAGLDIATKVVVLHHFIEQKRFVFDTYDIFSKGGEGGSGGGFDIGWVALIFELAEMGIFGDFDKVSFTNMNTLCLYLHNKKQQRHDK</sequence>
<organism evidence="1 2">
    <name type="scientific">Pontibacter mangrovi</name>
    <dbReference type="NCBI Taxonomy" id="2589816"/>
    <lineage>
        <taxon>Bacteria</taxon>
        <taxon>Pseudomonadati</taxon>
        <taxon>Bacteroidota</taxon>
        <taxon>Cytophagia</taxon>
        <taxon>Cytophagales</taxon>
        <taxon>Hymenobacteraceae</taxon>
        <taxon>Pontibacter</taxon>
    </lineage>
</organism>